<accession>A0ABW1ZK74</accession>
<proteinExistence type="predicted"/>
<keyword evidence="1" id="KW-0812">Transmembrane</keyword>
<name>A0ABW1ZK74_9DEIO</name>
<evidence type="ECO:0000313" key="2">
    <source>
        <dbReference type="EMBL" id="MFC6660576.1"/>
    </source>
</evidence>
<feature type="transmembrane region" description="Helical" evidence="1">
    <location>
        <begin position="37"/>
        <end position="61"/>
    </location>
</feature>
<keyword evidence="1" id="KW-0472">Membrane</keyword>
<dbReference type="Proteomes" id="UP001596317">
    <property type="component" value="Unassembled WGS sequence"/>
</dbReference>
<gene>
    <name evidence="2" type="ORF">ACFP90_09555</name>
</gene>
<protein>
    <submittedName>
        <fullName evidence="2">Uncharacterized protein</fullName>
    </submittedName>
</protein>
<feature type="transmembrane region" description="Helical" evidence="1">
    <location>
        <begin position="67"/>
        <end position="86"/>
    </location>
</feature>
<dbReference type="EMBL" id="JBHSWB010000001">
    <property type="protein sequence ID" value="MFC6660576.1"/>
    <property type="molecule type" value="Genomic_DNA"/>
</dbReference>
<evidence type="ECO:0000313" key="3">
    <source>
        <dbReference type="Proteomes" id="UP001596317"/>
    </source>
</evidence>
<keyword evidence="3" id="KW-1185">Reference proteome</keyword>
<sequence length="104" mass="11414">MTDVEWLLLAGACFCALYAFFTLRSGAARLHYRDRPLYWRGAALPLVLLTLASGVAAYGLLNEGATSLFVLAASVGALSAALAWFIEQEPSRLVRWAYRTERSS</sequence>
<evidence type="ECO:0000256" key="1">
    <source>
        <dbReference type="SAM" id="Phobius"/>
    </source>
</evidence>
<keyword evidence="1" id="KW-1133">Transmembrane helix</keyword>
<comment type="caution">
    <text evidence="2">The sequence shown here is derived from an EMBL/GenBank/DDBJ whole genome shotgun (WGS) entry which is preliminary data.</text>
</comment>
<reference evidence="3" key="1">
    <citation type="journal article" date="2019" name="Int. J. Syst. Evol. Microbiol.">
        <title>The Global Catalogue of Microorganisms (GCM) 10K type strain sequencing project: providing services to taxonomists for standard genome sequencing and annotation.</title>
        <authorList>
            <consortium name="The Broad Institute Genomics Platform"/>
            <consortium name="The Broad Institute Genome Sequencing Center for Infectious Disease"/>
            <person name="Wu L."/>
            <person name="Ma J."/>
        </authorList>
    </citation>
    <scope>NUCLEOTIDE SEQUENCE [LARGE SCALE GENOMIC DNA]</scope>
    <source>
        <strain evidence="3">CCUG 63830</strain>
    </source>
</reference>
<dbReference type="RefSeq" id="WP_224606658.1">
    <property type="nucleotide sequence ID" value="NZ_JAIQXV010000004.1"/>
</dbReference>
<feature type="transmembrane region" description="Helical" evidence="1">
    <location>
        <begin position="6"/>
        <end position="25"/>
    </location>
</feature>
<organism evidence="2 3">
    <name type="scientific">Deinococcus multiflagellatus</name>
    <dbReference type="NCBI Taxonomy" id="1656887"/>
    <lineage>
        <taxon>Bacteria</taxon>
        <taxon>Thermotogati</taxon>
        <taxon>Deinococcota</taxon>
        <taxon>Deinococci</taxon>
        <taxon>Deinococcales</taxon>
        <taxon>Deinococcaceae</taxon>
        <taxon>Deinococcus</taxon>
    </lineage>
</organism>